<evidence type="ECO:0000256" key="9">
    <source>
        <dbReference type="SAM" id="Phobius"/>
    </source>
</evidence>
<dbReference type="PRINTS" id="PR01239">
    <property type="entry name" value="EP450IICYP52"/>
</dbReference>
<dbReference type="EMBL" id="GL988039">
    <property type="protein sequence ID" value="EGS22768.1"/>
    <property type="molecule type" value="Genomic_DNA"/>
</dbReference>
<dbReference type="STRING" id="759272.G0S158"/>
<evidence type="ECO:0000256" key="6">
    <source>
        <dbReference type="ARBA" id="ARBA00023004"/>
    </source>
</evidence>
<dbReference type="PANTHER" id="PTHR24287:SF17">
    <property type="entry name" value="P450, PUTATIVE (EUROFUNG)-RELATED"/>
    <property type="match status" value="1"/>
</dbReference>
<dbReference type="InterPro" id="IPR036396">
    <property type="entry name" value="Cyt_P450_sf"/>
</dbReference>
<keyword evidence="9" id="KW-0812">Transmembrane</keyword>
<dbReference type="InterPro" id="IPR001128">
    <property type="entry name" value="Cyt_P450"/>
</dbReference>
<dbReference type="PROSITE" id="PS00086">
    <property type="entry name" value="CYTOCHROME_P450"/>
    <property type="match status" value="1"/>
</dbReference>
<reference evidence="10 11" key="1">
    <citation type="journal article" date="2011" name="Cell">
        <title>Insight into structure and assembly of the nuclear pore complex by utilizing the genome of a eukaryotic thermophile.</title>
        <authorList>
            <person name="Amlacher S."/>
            <person name="Sarges P."/>
            <person name="Flemming D."/>
            <person name="van Noort V."/>
            <person name="Kunze R."/>
            <person name="Devos D.P."/>
            <person name="Arumugam M."/>
            <person name="Bork P."/>
            <person name="Hurt E."/>
        </authorList>
    </citation>
    <scope>NUCLEOTIDE SEQUENCE [LARGE SCALE GENOMIC DNA]</scope>
    <source>
        <strain evidence="11">DSM 1495 / CBS 144.50 / IMI 039719</strain>
    </source>
</reference>
<keyword evidence="9" id="KW-1133">Transmembrane helix</keyword>
<accession>G0S158</accession>
<keyword evidence="3 8" id="KW-0349">Heme</keyword>
<protein>
    <submittedName>
        <fullName evidence="10">Putative cytochrome P450 protein</fullName>
    </submittedName>
</protein>
<dbReference type="InterPro" id="IPR002402">
    <property type="entry name" value="Cyt_P450_E_grp-II"/>
</dbReference>
<dbReference type="PANTHER" id="PTHR24287">
    <property type="entry name" value="P450, PUTATIVE (EUROFUNG)-RELATED"/>
    <property type="match status" value="1"/>
</dbReference>
<keyword evidence="6 8" id="KW-0408">Iron</keyword>
<keyword evidence="9" id="KW-0472">Membrane</keyword>
<dbReference type="GO" id="GO:0016712">
    <property type="term" value="F:oxidoreductase activity, acting on paired donors, with incorporation or reduction of molecular oxygen, reduced flavin or flavoprotein as one donor, and incorporation of one atom of oxygen"/>
    <property type="evidence" value="ECO:0007669"/>
    <property type="project" value="InterPro"/>
</dbReference>
<proteinExistence type="inferred from homology"/>
<dbReference type="PRINTS" id="PR00385">
    <property type="entry name" value="P450"/>
</dbReference>
<dbReference type="Pfam" id="PF00067">
    <property type="entry name" value="p450"/>
    <property type="match status" value="1"/>
</dbReference>
<dbReference type="InterPro" id="IPR002974">
    <property type="entry name" value="Cyt_P450_E_CYP52_ascomycetes"/>
</dbReference>
<dbReference type="Gene3D" id="1.10.630.10">
    <property type="entry name" value="Cytochrome P450"/>
    <property type="match status" value="1"/>
</dbReference>
<dbReference type="CDD" id="cd11063">
    <property type="entry name" value="CYP52"/>
    <property type="match status" value="1"/>
</dbReference>
<keyword evidence="4 8" id="KW-0479">Metal-binding</keyword>
<dbReference type="RefSeq" id="XP_006691760.1">
    <property type="nucleotide sequence ID" value="XM_006691697.1"/>
</dbReference>
<feature type="transmembrane region" description="Helical" evidence="9">
    <location>
        <begin position="173"/>
        <end position="195"/>
    </location>
</feature>
<dbReference type="InterPro" id="IPR005198">
    <property type="entry name" value="Glyco_hydro_76"/>
</dbReference>
<evidence type="ECO:0000256" key="1">
    <source>
        <dbReference type="ARBA" id="ARBA00001971"/>
    </source>
</evidence>
<evidence type="ECO:0000256" key="7">
    <source>
        <dbReference type="ARBA" id="ARBA00023033"/>
    </source>
</evidence>
<comment type="similarity">
    <text evidence="2">Belongs to the cytochrome P450 family.</text>
</comment>
<dbReference type="GO" id="GO:0005506">
    <property type="term" value="F:iron ion binding"/>
    <property type="evidence" value="ECO:0007669"/>
    <property type="project" value="InterPro"/>
</dbReference>
<evidence type="ECO:0000313" key="10">
    <source>
        <dbReference type="EMBL" id="EGS22768.1"/>
    </source>
</evidence>
<dbReference type="GeneID" id="18255281"/>
<dbReference type="AlphaFoldDB" id="G0S158"/>
<evidence type="ECO:0000313" key="11">
    <source>
        <dbReference type="Proteomes" id="UP000008066"/>
    </source>
</evidence>
<gene>
    <name evidence="10" type="ORF">CTHT_0012430</name>
</gene>
<evidence type="ECO:0000256" key="4">
    <source>
        <dbReference type="ARBA" id="ARBA00022723"/>
    </source>
</evidence>
<evidence type="ECO:0000256" key="8">
    <source>
        <dbReference type="PIRSR" id="PIRSR602402-1"/>
    </source>
</evidence>
<dbReference type="eggNOG" id="KOG0157">
    <property type="taxonomic scope" value="Eukaryota"/>
</dbReference>
<dbReference type="OrthoDB" id="4187847at2759"/>
<keyword evidence="7" id="KW-0503">Monooxygenase</keyword>
<dbReference type="Proteomes" id="UP000008066">
    <property type="component" value="Unassembled WGS sequence"/>
</dbReference>
<dbReference type="OMA" id="DMTMDSS"/>
<feature type="binding site" description="axial binding residue" evidence="8">
    <location>
        <position position="787"/>
    </location>
    <ligand>
        <name>heme</name>
        <dbReference type="ChEBI" id="CHEBI:30413"/>
    </ligand>
    <ligandPart>
        <name>Fe</name>
        <dbReference type="ChEBI" id="CHEBI:18248"/>
    </ligandPart>
</feature>
<evidence type="ECO:0000256" key="2">
    <source>
        <dbReference type="ARBA" id="ARBA00010617"/>
    </source>
</evidence>
<name>G0S158_CHATD</name>
<evidence type="ECO:0000256" key="3">
    <source>
        <dbReference type="ARBA" id="ARBA00022617"/>
    </source>
</evidence>
<comment type="cofactor">
    <cofactor evidence="1 8">
        <name>heme</name>
        <dbReference type="ChEBI" id="CHEBI:30413"/>
    </cofactor>
</comment>
<dbReference type="HOGENOM" id="CLU_338584_0_0_1"/>
<sequence>MYNYSTGLAREIWRERTQGLLLGTRVFFRGEERTIMSEVACEPVDLCDIDQQSFKAYLARAMAATTKWAPWTYDIIKPLLEESAKAAVSTCTGGDNGRMCGLKWTEAGVHDNLTGVGQQMAAMEVVLANLIDQAAPPATRNSRGTSLGGAAAGDINAVANEKVSQPIPAAGKAAAYALTALAVIGLVAGCLYVLIEERVSLRPLRSVLASGKSNSFDQLLPTSGVKSKESSDDWSSSETVIIRRPDNAANPPGRLSFWTRLKRLTIAANVNADNQAMSSIQQPDWGSGNGTGGNSVPHFSVPLGVKRENLSNSMEYIPAAALSVPLSVLGLLRAYNSLIVDSSRITISSYVLLLGLVAAAVKLNLSLINRYRFEARARALGCGKAPVYPHKDPILGLDSFFEGLRNFKDHTLLNWYFRRFTKCGSTYWSKTLGSWLLMTDDVENIKTILAAKFDDWPIAGPRLLGTLPVLGPDSIFSTNGAAWQHARTMIKPAFVRDQVADLQCFDRHIRNFLAAIPKDGSAFDIQELLLDMTMDSSTDFLMGYSTNQLTTPSPEARQFVEDFEFASRESSKKARFGPILYKLPHPELEAAVRRMREYIRFYLKKAAEEKKGLEKERNYVFLDELLKLNPPEEYLIDQALTILVAGRDTTAAAITGVFYFLARHPDVVEKLRAEIMAVDEERPAWEKLKQMKYLNNVIKEALRLFTPVSTNSRSAIKETILPRGGGPDGAKPILVPKGTPIRYSLHSLHRSKDIFGPDAEEFRPERWDGDFRPGWGYLPFSGGPRICLGQQFALTQIAYTLFKFFRVFKAIEARDSQPLLAKVNLTISFPNGCRVSVTPA</sequence>
<organism evidence="11">
    <name type="scientific">Chaetomium thermophilum (strain DSM 1495 / CBS 144.50 / IMI 039719)</name>
    <name type="common">Thermochaetoides thermophila</name>
    <dbReference type="NCBI Taxonomy" id="759272"/>
    <lineage>
        <taxon>Eukaryota</taxon>
        <taxon>Fungi</taxon>
        <taxon>Dikarya</taxon>
        <taxon>Ascomycota</taxon>
        <taxon>Pezizomycotina</taxon>
        <taxon>Sordariomycetes</taxon>
        <taxon>Sordariomycetidae</taxon>
        <taxon>Sordariales</taxon>
        <taxon>Chaetomiaceae</taxon>
        <taxon>Thermochaetoides</taxon>
    </lineage>
</organism>
<dbReference type="GO" id="GO:0020037">
    <property type="term" value="F:heme binding"/>
    <property type="evidence" value="ECO:0007669"/>
    <property type="project" value="InterPro"/>
</dbReference>
<dbReference type="InterPro" id="IPR047146">
    <property type="entry name" value="Cyt_P450_E_CYP52_fungi"/>
</dbReference>
<dbReference type="Pfam" id="PF03663">
    <property type="entry name" value="Glyco_hydro_76"/>
    <property type="match status" value="1"/>
</dbReference>
<dbReference type="SUPFAM" id="SSF48264">
    <property type="entry name" value="Cytochrome P450"/>
    <property type="match status" value="1"/>
</dbReference>
<keyword evidence="11" id="KW-1185">Reference proteome</keyword>
<dbReference type="KEGG" id="cthr:CTHT_0012430"/>
<evidence type="ECO:0000256" key="5">
    <source>
        <dbReference type="ARBA" id="ARBA00023002"/>
    </source>
</evidence>
<dbReference type="InterPro" id="IPR017972">
    <property type="entry name" value="Cyt_P450_CS"/>
</dbReference>
<keyword evidence="5" id="KW-0560">Oxidoreductase</keyword>
<dbReference type="PRINTS" id="PR00464">
    <property type="entry name" value="EP450II"/>
</dbReference>